<dbReference type="PROSITE" id="PS50853">
    <property type="entry name" value="FN3"/>
    <property type="match status" value="1"/>
</dbReference>
<dbReference type="OrthoDB" id="2428204at2759"/>
<dbReference type="Gene3D" id="3.10.20.90">
    <property type="entry name" value="Phosphatidylinositol 3-kinase Catalytic Subunit, Chain A, domain 1"/>
    <property type="match status" value="1"/>
</dbReference>
<feature type="compositionally biased region" description="Basic residues" evidence="3">
    <location>
        <begin position="88"/>
        <end position="101"/>
    </location>
</feature>
<dbReference type="CDD" id="cd17117">
    <property type="entry name" value="RA_ANKFN1_like"/>
    <property type="match status" value="1"/>
</dbReference>
<feature type="compositionally biased region" description="Low complexity" evidence="3">
    <location>
        <begin position="36"/>
        <end position="46"/>
    </location>
</feature>
<feature type="domain" description="Ras-associating" evidence="4">
    <location>
        <begin position="1052"/>
        <end position="1153"/>
    </location>
</feature>
<dbReference type="CDD" id="cd00063">
    <property type="entry name" value="FN3"/>
    <property type="match status" value="1"/>
</dbReference>
<dbReference type="PANTHER" id="PTHR21437">
    <property type="entry name" value="WIDE AWAKE"/>
    <property type="match status" value="1"/>
</dbReference>
<evidence type="ECO:0000259" key="5">
    <source>
        <dbReference type="PROSITE" id="PS50853"/>
    </source>
</evidence>
<dbReference type="GO" id="GO:0000132">
    <property type="term" value="P:establishment of mitotic spindle orientation"/>
    <property type="evidence" value="ECO:0007669"/>
    <property type="project" value="TreeGrafter"/>
</dbReference>
<name>A0A8S4PQ00_OWEFU</name>
<dbReference type="PROSITE" id="PS50297">
    <property type="entry name" value="ANK_REP_REGION"/>
    <property type="match status" value="1"/>
</dbReference>
<dbReference type="EMBL" id="CAIIXF020000009">
    <property type="protein sequence ID" value="CAH1795316.1"/>
    <property type="molecule type" value="Genomic_DNA"/>
</dbReference>
<dbReference type="SMART" id="SM00060">
    <property type="entry name" value="FN3"/>
    <property type="match status" value="1"/>
</dbReference>
<dbReference type="PROSITE" id="PS50200">
    <property type="entry name" value="RA"/>
    <property type="match status" value="1"/>
</dbReference>
<evidence type="ECO:0000256" key="2">
    <source>
        <dbReference type="SAM" id="Coils"/>
    </source>
</evidence>
<evidence type="ECO:0000256" key="3">
    <source>
        <dbReference type="SAM" id="MobiDB-lite"/>
    </source>
</evidence>
<reference evidence="6" key="1">
    <citation type="submission" date="2022-03" db="EMBL/GenBank/DDBJ databases">
        <authorList>
            <person name="Martin C."/>
        </authorList>
    </citation>
    <scope>NUCLEOTIDE SEQUENCE</scope>
</reference>
<dbReference type="InterPro" id="IPR000159">
    <property type="entry name" value="RA_dom"/>
</dbReference>
<dbReference type="Pfam" id="PF13637">
    <property type="entry name" value="Ank_4"/>
    <property type="match status" value="1"/>
</dbReference>
<feature type="compositionally biased region" description="Polar residues" evidence="3">
    <location>
        <begin position="1"/>
        <end position="23"/>
    </location>
</feature>
<comment type="caution">
    <text evidence="6">The sequence shown here is derived from an EMBL/GenBank/DDBJ whole genome shotgun (WGS) entry which is preliminary data.</text>
</comment>
<feature type="compositionally biased region" description="Basic and acidic residues" evidence="3">
    <location>
        <begin position="264"/>
        <end position="278"/>
    </location>
</feature>
<feature type="domain" description="Fibronectin type-III" evidence="5">
    <location>
        <begin position="417"/>
        <end position="513"/>
    </location>
</feature>
<feature type="region of interest" description="Disordered" evidence="3">
    <location>
        <begin position="212"/>
        <end position="278"/>
    </location>
</feature>
<accession>A0A8S4PQ00</accession>
<dbReference type="SMART" id="SM00248">
    <property type="entry name" value="ANK"/>
    <property type="match status" value="2"/>
</dbReference>
<protein>
    <recommendedName>
        <fullName evidence="8">Ankyrin repeat and fibronectin type-III domain-containing protein 1</fullName>
    </recommendedName>
</protein>
<evidence type="ECO:0008006" key="8">
    <source>
        <dbReference type="Google" id="ProtNLM"/>
    </source>
</evidence>
<evidence type="ECO:0000256" key="1">
    <source>
        <dbReference type="PROSITE-ProRule" id="PRU00023"/>
    </source>
</evidence>
<dbReference type="SUPFAM" id="SSF48403">
    <property type="entry name" value="Ankyrin repeat"/>
    <property type="match status" value="1"/>
</dbReference>
<dbReference type="InterPro" id="IPR036116">
    <property type="entry name" value="FN3_sf"/>
</dbReference>
<dbReference type="PROSITE" id="PS50088">
    <property type="entry name" value="ANK_REPEAT"/>
    <property type="match status" value="1"/>
</dbReference>
<feature type="compositionally biased region" description="Basic and acidic residues" evidence="3">
    <location>
        <begin position="144"/>
        <end position="153"/>
    </location>
</feature>
<dbReference type="PANTHER" id="PTHR21437:SF1">
    <property type="entry name" value="WIDE AWAKE"/>
    <property type="match status" value="1"/>
</dbReference>
<dbReference type="GO" id="GO:0061172">
    <property type="term" value="P:regulation of establishment of bipolar cell polarity"/>
    <property type="evidence" value="ECO:0007669"/>
    <property type="project" value="TreeGrafter"/>
</dbReference>
<dbReference type="Proteomes" id="UP000749559">
    <property type="component" value="Unassembled WGS sequence"/>
</dbReference>
<dbReference type="GO" id="GO:0007165">
    <property type="term" value="P:signal transduction"/>
    <property type="evidence" value="ECO:0007669"/>
    <property type="project" value="InterPro"/>
</dbReference>
<dbReference type="InterPro" id="IPR039269">
    <property type="entry name" value="ANKFN1"/>
</dbReference>
<sequence length="1166" mass="130387">MNQYFHNTSRSVNGRSFTRSRTLPTIPVDKFLPQDSPNSNNGNPSPVLGKPPTPGVAKIIAEKKSKNVQWSPDLSNHRPRSHSAAGLGRRRLIPRHPHPQKKGSAWTLDEGETPQEIRKLHANSPPHSTKHLYVSSPEKTMSSSDDKRLERSSSAKGRSFSSFARRLSAKEHRGRSNETETCKKTSRQRSVSVDCGDARNAIGNMLEAPQVMKSDSATSLHPSPSLPTKLNRNNSGSGSASPTGQSRLVRTFSGSKRKNSNNDSMKDKKKTDKGEKKSDVHALFEAVEHQDMDLAKLILRNNGIDINSMNEEDLTPLDVAIMTNHVPMARMLISNGAKENPKWKDAEQRAARLNQHITDAELQLQDITAMVLKDANSNNVSSVQQKENERLLSYWEFRSKLLKRMKAGLDHAKVPDGPTNVKLSVASATSLMVKFQEPDCHNGAVVTRYKVEWSCFEDFSVLAGDFSLDEPQQFEYEISELISGNMYYVRVKAFNIKGSGPATVASPSYCIPSNWREMVNTVPRSQGKLQLLDDLFTSVKSSRRADAAELKGTSPTGSPLHPRKSTMRKSIKNLFTSGAKFQKNLKRGVYLSCLLYNEDRVVVTQDDLLPIIEVDDTFSGTNLNTDFHWLMKIACTWEDVKTLRQDMDKSSSSSTVQFRCKLLNAAAQLQHTLGLQDLGQLYYQPTKDANGSIVFTTVSQIKDPRVINSTSVKWLPMSKIQKRLAATTSESNTLAPEAMLASLNEMISYQQASQASLPKGLYLGYLKLRSSVDLIRVLVSQKMPNVLPYTKVRDIANVSKDEWEWLQHLDNNSVNCPPTQSQLNFQNEIIESCKTLLKSMGMNEDDAVSHRLYDLEVIELSPDVTFLVLVPPIEGVCSVPGHNDNLSTNTDYIELPVQVFEMTHMCTYQSDFISRYSRLSSILEIESHLATQSQREAFSSEELLDAKSRVEQLTKFQQSLDDAWKSVRWTMDLISYARDKNVRGGIPLGVLYAPPPSPNDSPVMERREIDSNDAGYHSEQSTYSDNTAIRGLQLHNKDINIAPQATKAPAPEPGLVRVYAAYETGLGRGTSVKLRVTPRTTSREVINLVVQQLNKATHQKGLGGPYYNDELLIDFCLVAVIGARERVLRDDYQPLQLQNPWTKGRLYVRQRQDLLAALEYGNSTSV</sequence>
<dbReference type="SUPFAM" id="SSF49265">
    <property type="entry name" value="Fibronectin type III"/>
    <property type="match status" value="1"/>
</dbReference>
<feature type="compositionally biased region" description="Basic and acidic residues" evidence="3">
    <location>
        <begin position="168"/>
        <end position="183"/>
    </location>
</feature>
<evidence type="ECO:0000259" key="4">
    <source>
        <dbReference type="PROSITE" id="PS50200"/>
    </source>
</evidence>
<dbReference type="InterPro" id="IPR002110">
    <property type="entry name" value="Ankyrin_rpt"/>
</dbReference>
<dbReference type="Gene3D" id="1.25.40.20">
    <property type="entry name" value="Ankyrin repeat-containing domain"/>
    <property type="match status" value="1"/>
</dbReference>
<dbReference type="InterPro" id="IPR013783">
    <property type="entry name" value="Ig-like_fold"/>
</dbReference>
<dbReference type="Gene3D" id="2.60.40.10">
    <property type="entry name" value="Immunoglobulins"/>
    <property type="match status" value="1"/>
</dbReference>
<feature type="repeat" description="ANK" evidence="1">
    <location>
        <begin position="312"/>
        <end position="344"/>
    </location>
</feature>
<keyword evidence="7" id="KW-1185">Reference proteome</keyword>
<dbReference type="InterPro" id="IPR003961">
    <property type="entry name" value="FN3_dom"/>
</dbReference>
<organism evidence="6 7">
    <name type="scientific">Owenia fusiformis</name>
    <name type="common">Polychaete worm</name>
    <dbReference type="NCBI Taxonomy" id="6347"/>
    <lineage>
        <taxon>Eukaryota</taxon>
        <taxon>Metazoa</taxon>
        <taxon>Spiralia</taxon>
        <taxon>Lophotrochozoa</taxon>
        <taxon>Annelida</taxon>
        <taxon>Polychaeta</taxon>
        <taxon>Sedentaria</taxon>
        <taxon>Canalipalpata</taxon>
        <taxon>Sabellida</taxon>
        <taxon>Oweniida</taxon>
        <taxon>Oweniidae</taxon>
        <taxon>Owenia</taxon>
    </lineage>
</organism>
<evidence type="ECO:0000313" key="6">
    <source>
        <dbReference type="EMBL" id="CAH1795316.1"/>
    </source>
</evidence>
<feature type="compositionally biased region" description="Low complexity" evidence="3">
    <location>
        <begin position="154"/>
        <end position="166"/>
    </location>
</feature>
<dbReference type="InterPro" id="IPR036770">
    <property type="entry name" value="Ankyrin_rpt-contain_sf"/>
</dbReference>
<keyword evidence="2" id="KW-0175">Coiled coil</keyword>
<gene>
    <name evidence="6" type="ORF">OFUS_LOCUS19876</name>
</gene>
<dbReference type="Pfam" id="PF00041">
    <property type="entry name" value="fn3"/>
    <property type="match status" value="1"/>
</dbReference>
<dbReference type="AlphaFoldDB" id="A0A8S4PQ00"/>
<evidence type="ECO:0000313" key="7">
    <source>
        <dbReference type="Proteomes" id="UP000749559"/>
    </source>
</evidence>
<feature type="region of interest" description="Disordered" evidence="3">
    <location>
        <begin position="1"/>
        <end position="195"/>
    </location>
</feature>
<dbReference type="GO" id="GO:0005819">
    <property type="term" value="C:spindle"/>
    <property type="evidence" value="ECO:0007669"/>
    <property type="project" value="TreeGrafter"/>
</dbReference>
<feature type="compositionally biased region" description="Polar residues" evidence="3">
    <location>
        <begin position="213"/>
        <end position="254"/>
    </location>
</feature>
<dbReference type="SMART" id="SM00314">
    <property type="entry name" value="RA"/>
    <property type="match status" value="1"/>
</dbReference>
<keyword evidence="1" id="KW-0040">ANK repeat</keyword>
<feature type="coiled-coil region" evidence="2">
    <location>
        <begin position="343"/>
        <end position="370"/>
    </location>
</feature>
<proteinExistence type="predicted"/>